<dbReference type="AlphaFoldDB" id="A0AAV4VJC5"/>
<reference evidence="1 2" key="1">
    <citation type="submission" date="2021-06" db="EMBL/GenBank/DDBJ databases">
        <title>Caerostris darwini draft genome.</title>
        <authorList>
            <person name="Kono N."/>
            <person name="Arakawa K."/>
        </authorList>
    </citation>
    <scope>NUCLEOTIDE SEQUENCE [LARGE SCALE GENOMIC DNA]</scope>
</reference>
<keyword evidence="2" id="KW-1185">Reference proteome</keyword>
<evidence type="ECO:0000313" key="1">
    <source>
        <dbReference type="EMBL" id="GIY69976.1"/>
    </source>
</evidence>
<comment type="caution">
    <text evidence="1">The sequence shown here is derived from an EMBL/GenBank/DDBJ whole genome shotgun (WGS) entry which is preliminary data.</text>
</comment>
<sequence>MSSMSEREYPLCRSGKGLYLSQCGNGLYLWVEMTSTSVGELSLLLCGNNLVGARMDSISVREWPRRSRNVLYLCAGISSVSVRERPLSISVREWSLSLGGNDLYVGG</sequence>
<name>A0AAV4VJC5_9ARAC</name>
<protein>
    <submittedName>
        <fullName evidence="1">Uncharacterized protein</fullName>
    </submittedName>
</protein>
<proteinExistence type="predicted"/>
<accession>A0AAV4VJC5</accession>
<gene>
    <name evidence="1" type="ORF">CDAR_60771</name>
</gene>
<organism evidence="1 2">
    <name type="scientific">Caerostris darwini</name>
    <dbReference type="NCBI Taxonomy" id="1538125"/>
    <lineage>
        <taxon>Eukaryota</taxon>
        <taxon>Metazoa</taxon>
        <taxon>Ecdysozoa</taxon>
        <taxon>Arthropoda</taxon>
        <taxon>Chelicerata</taxon>
        <taxon>Arachnida</taxon>
        <taxon>Araneae</taxon>
        <taxon>Araneomorphae</taxon>
        <taxon>Entelegynae</taxon>
        <taxon>Araneoidea</taxon>
        <taxon>Araneidae</taxon>
        <taxon>Caerostris</taxon>
    </lineage>
</organism>
<dbReference type="EMBL" id="BPLQ01013128">
    <property type="protein sequence ID" value="GIY69976.1"/>
    <property type="molecule type" value="Genomic_DNA"/>
</dbReference>
<evidence type="ECO:0000313" key="2">
    <source>
        <dbReference type="Proteomes" id="UP001054837"/>
    </source>
</evidence>
<dbReference type="Proteomes" id="UP001054837">
    <property type="component" value="Unassembled WGS sequence"/>
</dbReference>